<dbReference type="PANTHER" id="PTHR38468">
    <property type="entry name" value="SLL0939 PROTEIN"/>
    <property type="match status" value="1"/>
</dbReference>
<evidence type="ECO:0000313" key="3">
    <source>
        <dbReference type="Proteomes" id="UP001232584"/>
    </source>
</evidence>
<dbReference type="InterPro" id="IPR012427">
    <property type="entry name" value="DUF1622"/>
</dbReference>
<keyword evidence="3" id="KW-1185">Reference proteome</keyword>
<dbReference type="Proteomes" id="UP001232584">
    <property type="component" value="Unassembled WGS sequence"/>
</dbReference>
<name>A0ABU0N1N0_9FIRM</name>
<evidence type="ECO:0000256" key="1">
    <source>
        <dbReference type="SAM" id="Phobius"/>
    </source>
</evidence>
<protein>
    <submittedName>
        <fullName evidence="2">Membrane protein</fullName>
    </submittedName>
</protein>
<keyword evidence="1" id="KW-0812">Transmembrane</keyword>
<proteinExistence type="predicted"/>
<dbReference type="RefSeq" id="WP_307507492.1">
    <property type="nucleotide sequence ID" value="NZ_BAAACE010000019.1"/>
</dbReference>
<comment type="caution">
    <text evidence="2">The sequence shown here is derived from an EMBL/GenBank/DDBJ whole genome shotgun (WGS) entry which is preliminary data.</text>
</comment>
<gene>
    <name evidence="2" type="ORF">QOZ92_002139</name>
</gene>
<feature type="transmembrane region" description="Helical" evidence="1">
    <location>
        <begin position="80"/>
        <end position="97"/>
    </location>
</feature>
<evidence type="ECO:0000313" key="2">
    <source>
        <dbReference type="EMBL" id="MDQ0557021.1"/>
    </source>
</evidence>
<accession>A0ABU0N1N0</accession>
<dbReference type="PANTHER" id="PTHR38468:SF1">
    <property type="entry name" value="SLL0939 PROTEIN"/>
    <property type="match status" value="1"/>
</dbReference>
<dbReference type="Pfam" id="PF07784">
    <property type="entry name" value="DUF1622"/>
    <property type="match status" value="1"/>
</dbReference>
<reference evidence="2 3" key="1">
    <citation type="submission" date="2023-07" db="EMBL/GenBank/DDBJ databases">
        <title>Genomic Encyclopedia of Type Strains, Phase IV (KMG-IV): sequencing the most valuable type-strain genomes for metagenomic binning, comparative biology and taxonomic classification.</title>
        <authorList>
            <person name="Goeker M."/>
        </authorList>
    </citation>
    <scope>NUCLEOTIDE SEQUENCE [LARGE SCALE GENOMIC DNA]</scope>
    <source>
        <strain evidence="2 3">DSM 15049</strain>
    </source>
</reference>
<dbReference type="EMBL" id="JAUSWG010000008">
    <property type="protein sequence ID" value="MDQ0557021.1"/>
    <property type="molecule type" value="Genomic_DNA"/>
</dbReference>
<keyword evidence="1" id="KW-0472">Membrane</keyword>
<keyword evidence="1" id="KW-1133">Transmembrane helix</keyword>
<feature type="transmembrane region" description="Helical" evidence="1">
    <location>
        <begin position="12"/>
        <end position="37"/>
    </location>
</feature>
<organism evidence="2 3">
    <name type="scientific">Paraclostridium ghonii</name>
    <dbReference type="NCBI Taxonomy" id="29358"/>
    <lineage>
        <taxon>Bacteria</taxon>
        <taxon>Bacillati</taxon>
        <taxon>Bacillota</taxon>
        <taxon>Clostridia</taxon>
        <taxon>Peptostreptococcales</taxon>
        <taxon>Peptostreptococcaceae</taxon>
        <taxon>Paraclostridium</taxon>
    </lineage>
</organism>
<sequence>MLEELIHKYIPILVSIFELMGVIIISIGAFTAFYYYIRKILLKVDVNENHQFANAMATGLEFKLAAEILKTVLIKTLNELLILGAVFLLRVLMILVIEREIKQNNNKNIKES</sequence>